<keyword evidence="3" id="KW-0808">Transferase</keyword>
<reference evidence="6 8" key="2">
    <citation type="journal article" date="2014" name="BMC Genomics">
        <title>An improved genome release (version Mt4.0) for the model legume Medicago truncatula.</title>
        <authorList>
            <person name="Tang H."/>
            <person name="Krishnakumar V."/>
            <person name="Bidwell S."/>
            <person name="Rosen B."/>
            <person name="Chan A."/>
            <person name="Zhou S."/>
            <person name="Gentzbittel L."/>
            <person name="Childs K.L."/>
            <person name="Yandell M."/>
            <person name="Gundlach H."/>
            <person name="Mayer K.F."/>
            <person name="Schwartz D.C."/>
            <person name="Town C.D."/>
        </authorList>
    </citation>
    <scope>GENOME REANNOTATION</scope>
    <source>
        <strain evidence="6">A17</strain>
        <strain evidence="7 8">cv. Jemalong A17</strain>
    </source>
</reference>
<dbReference type="PANTHER" id="PTHR45719">
    <property type="entry name" value="GLYCOSYLTRANSFERASE"/>
    <property type="match status" value="1"/>
</dbReference>
<dbReference type="GO" id="GO:0016020">
    <property type="term" value="C:membrane"/>
    <property type="evidence" value="ECO:0007669"/>
    <property type="project" value="UniProtKB-SubCell"/>
</dbReference>
<dbReference type="HOGENOM" id="CLU_1211357_0_0_1"/>
<sequence>MCKKRTKGEVAQLKRVLQAIYHSRNYYLLHLDLEASSAERLELAKYVKYEKVFGDFGNVIVVGKELEEDEDQDPFGFELSATSSGRGGPKGGYSCVGTTGWVLVGVVPLPGLVTGEGEVVVRRGWGVGLGSGDVMTPLIVPDQKVAAGAFFNAVVRSCESTSMSVGPNEGCVPADTLTLKSVEVQNVGFQSERDSTLEAAKSLLFIKVAESRAIVMAHVCPAVTKSGEV</sequence>
<evidence type="ECO:0000256" key="1">
    <source>
        <dbReference type="ARBA" id="ARBA00004606"/>
    </source>
</evidence>
<dbReference type="STRING" id="3880.A0A072UIC9"/>
<dbReference type="Proteomes" id="UP000002051">
    <property type="component" value="Chromosome 4"/>
</dbReference>
<keyword evidence="5" id="KW-0325">Glycoprotein</keyword>
<dbReference type="InterPro" id="IPR044610">
    <property type="entry name" value="GLCAT14A/B/C"/>
</dbReference>
<dbReference type="EMBL" id="CM001220">
    <property type="protein sequence ID" value="KEH29397.1"/>
    <property type="molecule type" value="Genomic_DNA"/>
</dbReference>
<evidence type="ECO:0000313" key="7">
    <source>
        <dbReference type="EnsemblPlants" id="KEH29397"/>
    </source>
</evidence>
<comment type="subcellular location">
    <subcellularLocation>
        <location evidence="1">Membrane</location>
        <topology evidence="1">Single-pass type II membrane protein</topology>
    </subcellularLocation>
</comment>
<evidence type="ECO:0000313" key="6">
    <source>
        <dbReference type="EMBL" id="KEH29397.1"/>
    </source>
</evidence>
<accession>A0A072UIC9</accession>
<evidence type="ECO:0000256" key="5">
    <source>
        <dbReference type="ARBA" id="ARBA00023180"/>
    </source>
</evidence>
<name>A0A072UIC9_MEDTR</name>
<dbReference type="EnsemblPlants" id="KEH29397">
    <property type="protein sequence ID" value="KEH29397"/>
    <property type="gene ID" value="MTR_4g036245"/>
</dbReference>
<evidence type="ECO:0000256" key="2">
    <source>
        <dbReference type="ARBA" id="ARBA00022676"/>
    </source>
</evidence>
<keyword evidence="4" id="KW-0472">Membrane</keyword>
<evidence type="ECO:0000313" key="8">
    <source>
        <dbReference type="Proteomes" id="UP000002051"/>
    </source>
</evidence>
<dbReference type="InterPro" id="IPR003406">
    <property type="entry name" value="Glyco_trans_14"/>
</dbReference>
<dbReference type="AlphaFoldDB" id="A0A072UIC9"/>
<evidence type="ECO:0000256" key="3">
    <source>
        <dbReference type="ARBA" id="ARBA00022679"/>
    </source>
</evidence>
<keyword evidence="8" id="KW-1185">Reference proteome</keyword>
<dbReference type="GO" id="GO:0015020">
    <property type="term" value="F:glucuronosyltransferase activity"/>
    <property type="evidence" value="ECO:0007669"/>
    <property type="project" value="InterPro"/>
</dbReference>
<dbReference type="PANTHER" id="PTHR45719:SF8">
    <property type="entry name" value="BETA-GLUCURONOSYLTRANSFERASE GLCAT14C"/>
    <property type="match status" value="1"/>
</dbReference>
<gene>
    <name evidence="6" type="ordered locus">MTR_4g036245</name>
</gene>
<protein>
    <submittedName>
        <fullName evidence="6 7">Uncharacterized protein</fullName>
    </submittedName>
</protein>
<reference evidence="7" key="3">
    <citation type="submission" date="2015-04" db="UniProtKB">
        <authorList>
            <consortium name="EnsemblPlants"/>
        </authorList>
    </citation>
    <scope>IDENTIFICATION</scope>
    <source>
        <strain evidence="7">cv. Jemalong A17</strain>
    </source>
</reference>
<evidence type="ECO:0000256" key="4">
    <source>
        <dbReference type="ARBA" id="ARBA00023136"/>
    </source>
</evidence>
<reference evidence="6 8" key="1">
    <citation type="journal article" date="2011" name="Nature">
        <title>The Medicago genome provides insight into the evolution of rhizobial symbioses.</title>
        <authorList>
            <person name="Young N.D."/>
            <person name="Debelle F."/>
            <person name="Oldroyd G.E."/>
            <person name="Geurts R."/>
            <person name="Cannon S.B."/>
            <person name="Udvardi M.K."/>
            <person name="Benedito V.A."/>
            <person name="Mayer K.F."/>
            <person name="Gouzy J."/>
            <person name="Schoof H."/>
            <person name="Van de Peer Y."/>
            <person name="Proost S."/>
            <person name="Cook D.R."/>
            <person name="Meyers B.C."/>
            <person name="Spannagl M."/>
            <person name="Cheung F."/>
            <person name="De Mita S."/>
            <person name="Krishnakumar V."/>
            <person name="Gundlach H."/>
            <person name="Zhou S."/>
            <person name="Mudge J."/>
            <person name="Bharti A.K."/>
            <person name="Murray J.D."/>
            <person name="Naoumkina M.A."/>
            <person name="Rosen B."/>
            <person name="Silverstein K.A."/>
            <person name="Tang H."/>
            <person name="Rombauts S."/>
            <person name="Zhao P.X."/>
            <person name="Zhou P."/>
            <person name="Barbe V."/>
            <person name="Bardou P."/>
            <person name="Bechner M."/>
            <person name="Bellec A."/>
            <person name="Berger A."/>
            <person name="Berges H."/>
            <person name="Bidwell S."/>
            <person name="Bisseling T."/>
            <person name="Choisne N."/>
            <person name="Couloux A."/>
            <person name="Denny R."/>
            <person name="Deshpande S."/>
            <person name="Dai X."/>
            <person name="Doyle J.J."/>
            <person name="Dudez A.M."/>
            <person name="Farmer A.D."/>
            <person name="Fouteau S."/>
            <person name="Franken C."/>
            <person name="Gibelin C."/>
            <person name="Gish J."/>
            <person name="Goldstein S."/>
            <person name="Gonzalez A.J."/>
            <person name="Green P.J."/>
            <person name="Hallab A."/>
            <person name="Hartog M."/>
            <person name="Hua A."/>
            <person name="Humphray S.J."/>
            <person name="Jeong D.H."/>
            <person name="Jing Y."/>
            <person name="Jocker A."/>
            <person name="Kenton S.M."/>
            <person name="Kim D.J."/>
            <person name="Klee K."/>
            <person name="Lai H."/>
            <person name="Lang C."/>
            <person name="Lin S."/>
            <person name="Macmil S.L."/>
            <person name="Magdelenat G."/>
            <person name="Matthews L."/>
            <person name="McCorrison J."/>
            <person name="Monaghan E.L."/>
            <person name="Mun J.H."/>
            <person name="Najar F.Z."/>
            <person name="Nicholson C."/>
            <person name="Noirot C."/>
            <person name="O'Bleness M."/>
            <person name="Paule C.R."/>
            <person name="Poulain J."/>
            <person name="Prion F."/>
            <person name="Qin B."/>
            <person name="Qu C."/>
            <person name="Retzel E.F."/>
            <person name="Riddle C."/>
            <person name="Sallet E."/>
            <person name="Samain S."/>
            <person name="Samson N."/>
            <person name="Sanders I."/>
            <person name="Saurat O."/>
            <person name="Scarpelli C."/>
            <person name="Schiex T."/>
            <person name="Segurens B."/>
            <person name="Severin A.J."/>
            <person name="Sherrier D.J."/>
            <person name="Shi R."/>
            <person name="Sims S."/>
            <person name="Singer S.R."/>
            <person name="Sinharoy S."/>
            <person name="Sterck L."/>
            <person name="Viollet A."/>
            <person name="Wang B.B."/>
            <person name="Wang K."/>
            <person name="Wang M."/>
            <person name="Wang X."/>
            <person name="Warfsmann J."/>
            <person name="Weissenbach J."/>
            <person name="White D.D."/>
            <person name="White J.D."/>
            <person name="Wiley G.B."/>
            <person name="Wincker P."/>
            <person name="Xing Y."/>
            <person name="Yang L."/>
            <person name="Yao Z."/>
            <person name="Ying F."/>
            <person name="Zhai J."/>
            <person name="Zhou L."/>
            <person name="Zuber A."/>
            <person name="Denarie J."/>
            <person name="Dixon R.A."/>
            <person name="May G.D."/>
            <person name="Schwartz D.C."/>
            <person name="Rogers J."/>
            <person name="Quetier F."/>
            <person name="Town C.D."/>
            <person name="Roe B.A."/>
        </authorList>
    </citation>
    <scope>NUCLEOTIDE SEQUENCE [LARGE SCALE GENOMIC DNA]</scope>
    <source>
        <strain evidence="6">A17</strain>
        <strain evidence="7 8">cv. Jemalong A17</strain>
    </source>
</reference>
<dbReference type="Pfam" id="PF02485">
    <property type="entry name" value="Branch"/>
    <property type="match status" value="1"/>
</dbReference>
<proteinExistence type="predicted"/>
<organism evidence="6 8">
    <name type="scientific">Medicago truncatula</name>
    <name type="common">Barrel medic</name>
    <name type="synonym">Medicago tribuloides</name>
    <dbReference type="NCBI Taxonomy" id="3880"/>
    <lineage>
        <taxon>Eukaryota</taxon>
        <taxon>Viridiplantae</taxon>
        <taxon>Streptophyta</taxon>
        <taxon>Embryophyta</taxon>
        <taxon>Tracheophyta</taxon>
        <taxon>Spermatophyta</taxon>
        <taxon>Magnoliopsida</taxon>
        <taxon>eudicotyledons</taxon>
        <taxon>Gunneridae</taxon>
        <taxon>Pentapetalae</taxon>
        <taxon>rosids</taxon>
        <taxon>fabids</taxon>
        <taxon>Fabales</taxon>
        <taxon>Fabaceae</taxon>
        <taxon>Papilionoideae</taxon>
        <taxon>50 kb inversion clade</taxon>
        <taxon>NPAAA clade</taxon>
        <taxon>Hologalegina</taxon>
        <taxon>IRL clade</taxon>
        <taxon>Trifolieae</taxon>
        <taxon>Medicago</taxon>
    </lineage>
</organism>
<keyword evidence="2" id="KW-0328">Glycosyltransferase</keyword>